<dbReference type="InterPro" id="IPR001173">
    <property type="entry name" value="Glyco_trans_2-like"/>
</dbReference>
<evidence type="ECO:0000256" key="3">
    <source>
        <dbReference type="ARBA" id="ARBA00022679"/>
    </source>
</evidence>
<accession>A0A8T6Z5V6</accession>
<sequence>MEAKVRRSFLNPLISVVVLTRNRRTEAMRTVTALLHLPERPEVIVVDNGSTDGTPQLLAHAFPGLRMLRCESNLGAAGRNIGAAQVGTRYVAFSDDDTVWQPGALADAVKLLEQHPRIGALSARVVVGEARTLDPTCARMAASPLAAPDHPLRRLTGFMAGAVVFRTALFRELGGYEPRLFIGGEEALLALDMLQAGYDIAYAPSLEAHHLPSPARDSALRRCVIARNAALVAWLRLPRREVIAATWRALTTACKAAHPGEDLRALVHGIRWAARQRSPVATRVLRMREAVWNAERGHAASSSMSSSSSPSCDLKHN</sequence>
<dbReference type="PANTHER" id="PTHR43179:SF12">
    <property type="entry name" value="GALACTOFURANOSYLTRANSFERASE GLFT2"/>
    <property type="match status" value="1"/>
</dbReference>
<dbReference type="CDD" id="cd04186">
    <property type="entry name" value="GT_2_like_c"/>
    <property type="match status" value="1"/>
</dbReference>
<evidence type="ECO:0000259" key="5">
    <source>
        <dbReference type="Pfam" id="PF00535"/>
    </source>
</evidence>
<evidence type="ECO:0000256" key="2">
    <source>
        <dbReference type="ARBA" id="ARBA00022676"/>
    </source>
</evidence>
<dbReference type="Proteomes" id="UP000030460">
    <property type="component" value="Unassembled WGS sequence"/>
</dbReference>
<dbReference type="PANTHER" id="PTHR43179">
    <property type="entry name" value="RHAMNOSYLTRANSFERASE WBBL"/>
    <property type="match status" value="1"/>
</dbReference>
<reference evidence="6" key="2">
    <citation type="submission" date="2020-04" db="EMBL/GenBank/DDBJ databases">
        <authorList>
            <person name="Alexandrino P."/>
            <person name="Mendonca T."/>
            <person name="Guaman L."/>
            <person name="Cherix J."/>
            <person name="Lozano-Sakalauskas G."/>
            <person name="Fujita A."/>
            <person name="Filho E.R."/>
            <person name="Long P."/>
            <person name="Padilla G."/>
            <person name="Taciro M.K."/>
            <person name="Gomez J.G."/>
            <person name="Silva L.F."/>
            <person name="Torres M."/>
        </authorList>
    </citation>
    <scope>NUCLEOTIDE SEQUENCE</scope>
    <source>
        <strain evidence="6">LMG 19450</strain>
    </source>
</reference>
<dbReference type="AlphaFoldDB" id="A0A8T6Z5V6"/>
<dbReference type="Pfam" id="PF00535">
    <property type="entry name" value="Glycos_transf_2"/>
    <property type="match status" value="1"/>
</dbReference>
<keyword evidence="2" id="KW-0328">Glycosyltransferase</keyword>
<name>A0A8T6Z5V6_9BURK</name>
<dbReference type="EMBL" id="JTDB02000001">
    <property type="protein sequence ID" value="NLP60275.1"/>
    <property type="molecule type" value="Genomic_DNA"/>
</dbReference>
<dbReference type="InterPro" id="IPR029044">
    <property type="entry name" value="Nucleotide-diphossugar_trans"/>
</dbReference>
<keyword evidence="3" id="KW-0808">Transferase</keyword>
<dbReference type="GO" id="GO:0016757">
    <property type="term" value="F:glycosyltransferase activity"/>
    <property type="evidence" value="ECO:0007669"/>
    <property type="project" value="UniProtKB-KW"/>
</dbReference>
<comment type="caution">
    <text evidence="6">The sequence shown here is derived from an EMBL/GenBank/DDBJ whole genome shotgun (WGS) entry which is preliminary data.</text>
</comment>
<proteinExistence type="inferred from homology"/>
<gene>
    <name evidence="6" type="ORF">NH14_003750</name>
</gene>
<evidence type="ECO:0000313" key="7">
    <source>
        <dbReference type="Proteomes" id="UP000030460"/>
    </source>
</evidence>
<keyword evidence="7" id="KW-1185">Reference proteome</keyword>
<reference evidence="6" key="1">
    <citation type="journal article" date="2015" name="Genome Announc.">
        <title>Draft Genome Sequence of the Polyhydroxyalkanoate-Producing Bacterium Burkholderia sacchari LMG 19450 Isolated from Brazilian Sugarcane Plantation Soil.</title>
        <authorList>
            <person name="Alexandrino P.M."/>
            <person name="Mendonca T.T."/>
            <person name="Guaman Bautista L.P."/>
            <person name="Cherix J."/>
            <person name="Lozano-Sakalauskas G.C."/>
            <person name="Fujita A."/>
            <person name="Ramos Filho E."/>
            <person name="Long P."/>
            <person name="Padilla G."/>
            <person name="Taciro M.K."/>
            <person name="Gomez J.G."/>
            <person name="Silva L.F."/>
        </authorList>
    </citation>
    <scope>NUCLEOTIDE SEQUENCE</scope>
    <source>
        <strain evidence="6">LMG 19450</strain>
    </source>
</reference>
<evidence type="ECO:0000313" key="6">
    <source>
        <dbReference type="EMBL" id="NLP60275.1"/>
    </source>
</evidence>
<feature type="region of interest" description="Disordered" evidence="4">
    <location>
        <begin position="298"/>
        <end position="317"/>
    </location>
</feature>
<dbReference type="SUPFAM" id="SSF53448">
    <property type="entry name" value="Nucleotide-diphospho-sugar transferases"/>
    <property type="match status" value="1"/>
</dbReference>
<feature type="compositionally biased region" description="Low complexity" evidence="4">
    <location>
        <begin position="301"/>
        <end position="311"/>
    </location>
</feature>
<organism evidence="6 7">
    <name type="scientific">Paraburkholderia sacchari</name>
    <dbReference type="NCBI Taxonomy" id="159450"/>
    <lineage>
        <taxon>Bacteria</taxon>
        <taxon>Pseudomonadati</taxon>
        <taxon>Pseudomonadota</taxon>
        <taxon>Betaproteobacteria</taxon>
        <taxon>Burkholderiales</taxon>
        <taxon>Burkholderiaceae</taxon>
        <taxon>Paraburkholderia</taxon>
    </lineage>
</organism>
<feature type="domain" description="Glycosyltransferase 2-like" evidence="5">
    <location>
        <begin position="15"/>
        <end position="139"/>
    </location>
</feature>
<evidence type="ECO:0000256" key="4">
    <source>
        <dbReference type="SAM" id="MobiDB-lite"/>
    </source>
</evidence>
<comment type="similarity">
    <text evidence="1">Belongs to the glycosyltransferase 2 family.</text>
</comment>
<dbReference type="OrthoDB" id="9787979at2"/>
<protein>
    <submittedName>
        <fullName evidence="6">Glycosyltransferase family 2 protein</fullName>
    </submittedName>
</protein>
<dbReference type="Gene3D" id="3.90.550.10">
    <property type="entry name" value="Spore Coat Polysaccharide Biosynthesis Protein SpsA, Chain A"/>
    <property type="match status" value="1"/>
</dbReference>
<evidence type="ECO:0000256" key="1">
    <source>
        <dbReference type="ARBA" id="ARBA00006739"/>
    </source>
</evidence>